<protein>
    <submittedName>
        <fullName evidence="12">Alpha-D-phosphohexomutase</fullName>
        <ecNumber evidence="12">5.4.2.-</ecNumber>
    </submittedName>
</protein>
<feature type="domain" description="Alpha-D-phosphohexomutase alpha/beta/alpha" evidence="9">
    <location>
        <begin position="6"/>
        <end position="114"/>
    </location>
</feature>
<dbReference type="InterPro" id="IPR005844">
    <property type="entry name" value="A-D-PHexomutase_a/b/a-I"/>
</dbReference>
<accession>K0I807</accession>
<dbReference type="GO" id="GO:0005975">
    <property type="term" value="P:carbohydrate metabolic process"/>
    <property type="evidence" value="ECO:0007669"/>
    <property type="project" value="InterPro"/>
</dbReference>
<dbReference type="AlphaFoldDB" id="K0I807"/>
<keyword evidence="3" id="KW-0597">Phosphoprotein</keyword>
<dbReference type="InterPro" id="IPR005841">
    <property type="entry name" value="Alpha-D-phosphohexomutase_SF"/>
</dbReference>
<dbReference type="Gene3D" id="3.30.310.50">
    <property type="entry name" value="Alpha-D-phosphohexomutase, C-terminal domain"/>
    <property type="match status" value="1"/>
</dbReference>
<dbReference type="PANTHER" id="PTHR43771">
    <property type="entry name" value="PHOSPHOMANNOMUTASE"/>
    <property type="match status" value="1"/>
</dbReference>
<evidence type="ECO:0000256" key="4">
    <source>
        <dbReference type="ARBA" id="ARBA00022723"/>
    </source>
</evidence>
<keyword evidence="5 7" id="KW-0460">Magnesium</keyword>
<dbReference type="RefSeq" id="WP_015017952.1">
    <property type="nucleotide sequence ID" value="NC_018719.1"/>
</dbReference>
<dbReference type="InterPro" id="IPR005846">
    <property type="entry name" value="A-D-PHexomutase_a/b/a-III"/>
</dbReference>
<dbReference type="KEGG" id="nga:Ngar_c04600"/>
<gene>
    <name evidence="12" type="ordered locus">Ngar_c04600</name>
</gene>
<dbReference type="STRING" id="1237085.Ngar_c04600"/>
<feature type="domain" description="Alpha-D-phosphohexomutase alpha/beta/alpha" evidence="11">
    <location>
        <begin position="236"/>
        <end position="332"/>
    </location>
</feature>
<evidence type="ECO:0000256" key="7">
    <source>
        <dbReference type="RuleBase" id="RU004326"/>
    </source>
</evidence>
<dbReference type="GO" id="GO:0000287">
    <property type="term" value="F:magnesium ion binding"/>
    <property type="evidence" value="ECO:0007669"/>
    <property type="project" value="InterPro"/>
</dbReference>
<dbReference type="InterPro" id="IPR005843">
    <property type="entry name" value="A-D-PHexomutase_C"/>
</dbReference>
<evidence type="ECO:0000256" key="1">
    <source>
        <dbReference type="ARBA" id="ARBA00001946"/>
    </source>
</evidence>
<evidence type="ECO:0000259" key="8">
    <source>
        <dbReference type="Pfam" id="PF00408"/>
    </source>
</evidence>
<evidence type="ECO:0000256" key="2">
    <source>
        <dbReference type="ARBA" id="ARBA00010231"/>
    </source>
</evidence>
<organism evidence="12 13">
    <name type="scientific">Nitrososphaera gargensis (strain Ga9.2)</name>
    <dbReference type="NCBI Taxonomy" id="1237085"/>
    <lineage>
        <taxon>Archaea</taxon>
        <taxon>Nitrososphaerota</taxon>
        <taxon>Nitrososphaeria</taxon>
        <taxon>Nitrososphaerales</taxon>
        <taxon>Nitrososphaeraceae</taxon>
        <taxon>Nitrososphaera</taxon>
    </lineage>
</organism>
<keyword evidence="6 12" id="KW-0413">Isomerase</keyword>
<feature type="domain" description="Alpha-D-phosphohexomutase C-terminal" evidence="8">
    <location>
        <begin position="359"/>
        <end position="414"/>
    </location>
</feature>
<dbReference type="Pfam" id="PF00408">
    <property type="entry name" value="PGM_PMM_IV"/>
    <property type="match status" value="1"/>
</dbReference>
<dbReference type="PATRIC" id="fig|1237085.11.peg.443"/>
<keyword evidence="13" id="KW-1185">Reference proteome</keyword>
<dbReference type="InterPro" id="IPR036900">
    <property type="entry name" value="A-D-PHexomutase_C_sf"/>
</dbReference>
<dbReference type="InterPro" id="IPR005845">
    <property type="entry name" value="A-D-PHexomutase_a/b/a-II"/>
</dbReference>
<dbReference type="HOGENOM" id="CLU_016950_7_1_2"/>
<comment type="similarity">
    <text evidence="2 7">Belongs to the phosphohexose mutase family.</text>
</comment>
<dbReference type="Proteomes" id="UP000008037">
    <property type="component" value="Chromosome"/>
</dbReference>
<evidence type="ECO:0000259" key="11">
    <source>
        <dbReference type="Pfam" id="PF02880"/>
    </source>
</evidence>
<dbReference type="EC" id="5.4.2.-" evidence="12"/>
<evidence type="ECO:0000313" key="13">
    <source>
        <dbReference type="Proteomes" id="UP000008037"/>
    </source>
</evidence>
<dbReference type="InParanoid" id="K0I807"/>
<dbReference type="OrthoDB" id="10363at2157"/>
<reference evidence="12 13" key="1">
    <citation type="journal article" date="2012" name="Environ. Microbiol.">
        <title>The genome of the ammonia-oxidizing Candidatus Nitrososphaera gargensis: insights into metabolic versatility and environmental adaptations.</title>
        <authorList>
            <person name="Spang A."/>
            <person name="Poehlein A."/>
            <person name="Offre P."/>
            <person name="Zumbragel S."/>
            <person name="Haider S."/>
            <person name="Rychlik N."/>
            <person name="Nowka B."/>
            <person name="Schmeisser C."/>
            <person name="Lebedeva E.V."/>
            <person name="Rattei T."/>
            <person name="Bohm C."/>
            <person name="Schmid M."/>
            <person name="Galushko A."/>
            <person name="Hatzenpichler R."/>
            <person name="Weinmaier T."/>
            <person name="Daniel R."/>
            <person name="Schleper C."/>
            <person name="Spieck E."/>
            <person name="Streit W."/>
            <person name="Wagner M."/>
        </authorList>
    </citation>
    <scope>NUCLEOTIDE SEQUENCE [LARGE SCALE GENOMIC DNA]</scope>
    <source>
        <strain evidence="13">Ga9.2</strain>
    </source>
</reference>
<dbReference type="PRINTS" id="PR00509">
    <property type="entry name" value="PGMPMM"/>
</dbReference>
<dbReference type="Gene3D" id="3.40.120.10">
    <property type="entry name" value="Alpha-D-Glucose-1,6-Bisphosphate, subunit A, domain 3"/>
    <property type="match status" value="3"/>
</dbReference>
<evidence type="ECO:0000259" key="9">
    <source>
        <dbReference type="Pfam" id="PF02878"/>
    </source>
</evidence>
<dbReference type="PANTHER" id="PTHR43771:SF2">
    <property type="entry name" value="PHOSPHOMANNOMUTASE_PHOSPHOGLUCOMUTASE"/>
    <property type="match status" value="1"/>
</dbReference>
<dbReference type="BioCyc" id="CNIT1237085:G1324-459-MONOMER"/>
<dbReference type="Pfam" id="PF02880">
    <property type="entry name" value="PGM_PMM_III"/>
    <property type="match status" value="1"/>
</dbReference>
<dbReference type="InterPro" id="IPR016055">
    <property type="entry name" value="A-D-PHexomutase_a/b/a-I/II/III"/>
</dbReference>
<name>K0I807_NITGG</name>
<dbReference type="Pfam" id="PF02879">
    <property type="entry name" value="PGM_PMM_II"/>
    <property type="match status" value="1"/>
</dbReference>
<dbReference type="EMBL" id="CP002408">
    <property type="protein sequence ID" value="AFU57406.1"/>
    <property type="molecule type" value="Genomic_DNA"/>
</dbReference>
<dbReference type="Pfam" id="PF02878">
    <property type="entry name" value="PGM_PMM_I"/>
    <property type="match status" value="1"/>
</dbReference>
<evidence type="ECO:0000259" key="10">
    <source>
        <dbReference type="Pfam" id="PF02879"/>
    </source>
</evidence>
<dbReference type="PROSITE" id="PS00710">
    <property type="entry name" value="PGM_PMM"/>
    <property type="match status" value="1"/>
</dbReference>
<dbReference type="GeneID" id="13796635"/>
<evidence type="ECO:0000256" key="3">
    <source>
        <dbReference type="ARBA" id="ARBA00022553"/>
    </source>
</evidence>
<comment type="cofactor">
    <cofactor evidence="1">
        <name>Mg(2+)</name>
        <dbReference type="ChEBI" id="CHEBI:18420"/>
    </cofactor>
</comment>
<dbReference type="SUPFAM" id="SSF53738">
    <property type="entry name" value="Phosphoglucomutase, first 3 domains"/>
    <property type="match status" value="3"/>
</dbReference>
<proteinExistence type="inferred from homology"/>
<dbReference type="InterPro" id="IPR016066">
    <property type="entry name" value="A-D-PHexomutase_CS"/>
</dbReference>
<dbReference type="SUPFAM" id="SSF55957">
    <property type="entry name" value="Phosphoglucomutase, C-terminal domain"/>
    <property type="match status" value="1"/>
</dbReference>
<dbReference type="GO" id="GO:0016868">
    <property type="term" value="F:intramolecular phosphotransferase activity"/>
    <property type="evidence" value="ECO:0007669"/>
    <property type="project" value="InterPro"/>
</dbReference>
<keyword evidence="4 7" id="KW-0479">Metal-binding</keyword>
<evidence type="ECO:0000256" key="6">
    <source>
        <dbReference type="ARBA" id="ARBA00023235"/>
    </source>
</evidence>
<feature type="domain" description="Alpha-D-phosphohexomutase alpha/beta/alpha" evidence="10">
    <location>
        <begin position="138"/>
        <end position="232"/>
    </location>
</feature>
<evidence type="ECO:0000313" key="12">
    <source>
        <dbReference type="EMBL" id="AFU57406.1"/>
    </source>
</evidence>
<evidence type="ECO:0000256" key="5">
    <source>
        <dbReference type="ARBA" id="ARBA00022842"/>
    </source>
</evidence>
<sequence length="432" mass="46295">MKISISGVRGVYGQDLNLHEVSIFASQFASVIKSGKCVVARDTRPSGMIIAQTVVAGLMAGGVDVYNLGVAPTPAAFREARRFGAGVIITASHNPLEWNGLKFIIEGRGLFERELAKMLKSVGGCEGKFGSEFRISSRYVDEVADVAKGGAKVKVGIDPGGGAACGYGERLFKKLGHQYHSINGVAGVSSRGPDPTADELADLRALVTANKLDHGFALDLDADRLVVVNNMGEKLNPDATLLLCVARSLEMGMKKFVTSIDTSVAIEKYVRDHKGKISYSKVGEANVVSKMLEVDAEAGGEGSSAGFIMPKFNMCRDGLLAAATISTLDKKTIDSCLKFASQFVQIRSKITAESAFHKKVIEKLPDIFKRDASSIMTEDGVKAIIDDDSWVLVRPSNTEHAIRVSVESRAGKAQALFKDASEKVQAAYDQVR</sequence>